<dbReference type="Proteomes" id="UP000198855">
    <property type="component" value="Unassembled WGS sequence"/>
</dbReference>
<sequence length="73" mass="8470">MKKIKYCTRNLKNGTKPVYKAMKAKYPEIKMKKKDCLGNCRTCKRESFVMVKSKSICASSPDQLYKELKKMIG</sequence>
<dbReference type="Pfam" id="PF07293">
    <property type="entry name" value="DUF1450"/>
    <property type="match status" value="1"/>
</dbReference>
<dbReference type="InterPro" id="IPR009910">
    <property type="entry name" value="DUF1450"/>
</dbReference>
<dbReference type="AlphaFoldDB" id="A0A1I2AGH0"/>
<evidence type="ECO:0000313" key="2">
    <source>
        <dbReference type="Proteomes" id="UP000198855"/>
    </source>
</evidence>
<gene>
    <name evidence="1" type="ORF">SAMN05216378_3089</name>
</gene>
<proteinExistence type="predicted"/>
<name>A0A1I2AGH0_9BACL</name>
<dbReference type="STRING" id="1045775.SAMN05216378_3089"/>
<reference evidence="2" key="1">
    <citation type="submission" date="2016-10" db="EMBL/GenBank/DDBJ databases">
        <authorList>
            <person name="Varghese N."/>
            <person name="Submissions S."/>
        </authorList>
    </citation>
    <scope>NUCLEOTIDE SEQUENCE [LARGE SCALE GENOMIC DNA]</scope>
    <source>
        <strain evidence="2">CGMCC 1.10784</strain>
    </source>
</reference>
<evidence type="ECO:0000313" key="1">
    <source>
        <dbReference type="EMBL" id="SFE43104.1"/>
    </source>
</evidence>
<dbReference type="RefSeq" id="WP_091186609.1">
    <property type="nucleotide sequence ID" value="NZ_FOMT01000003.1"/>
</dbReference>
<dbReference type="EMBL" id="FOMT01000003">
    <property type="protein sequence ID" value="SFE43104.1"/>
    <property type="molecule type" value="Genomic_DNA"/>
</dbReference>
<protein>
    <submittedName>
        <fullName evidence="1">Uncharacterized protein YuzB, UPF0349 family</fullName>
    </submittedName>
</protein>
<dbReference type="OrthoDB" id="2972571at2"/>
<accession>A0A1I2AGH0</accession>
<organism evidence="1 2">
    <name type="scientific">Paenibacillus catalpae</name>
    <dbReference type="NCBI Taxonomy" id="1045775"/>
    <lineage>
        <taxon>Bacteria</taxon>
        <taxon>Bacillati</taxon>
        <taxon>Bacillota</taxon>
        <taxon>Bacilli</taxon>
        <taxon>Bacillales</taxon>
        <taxon>Paenibacillaceae</taxon>
        <taxon>Paenibacillus</taxon>
    </lineage>
</organism>
<keyword evidence="2" id="KW-1185">Reference proteome</keyword>